<proteinExistence type="predicted"/>
<sequence>MGSTSGDPSSIRGRWHFGIPIYDKHLPAFSDHQAALIAYLHRLREADQGSVRSNQGGWHSRDDLHLKEEPLLNGVMVSLLQVASACIKDFEGAREFKDIRMVAAWANMNEKGDWNAPHEHLPCTWSGVFYVDAGDGKRDNKRDLGGQILFFDPMPMGKEWKRPPNVSYQPVTGTLLLFPSFLTHMVAPYKGERPRISIAFNLVVDRL</sequence>
<dbReference type="Proteomes" id="UP000469421">
    <property type="component" value="Unassembled WGS sequence"/>
</dbReference>
<organism evidence="1 2">
    <name type="scientific">Alcanivorax sediminis</name>
    <dbReference type="NCBI Taxonomy" id="2663008"/>
    <lineage>
        <taxon>Bacteria</taxon>
        <taxon>Pseudomonadati</taxon>
        <taxon>Pseudomonadota</taxon>
        <taxon>Gammaproteobacteria</taxon>
        <taxon>Oceanospirillales</taxon>
        <taxon>Alcanivoracaceae</taxon>
        <taxon>Alcanivorax</taxon>
    </lineage>
</organism>
<accession>A0A6N7LWE1</accession>
<dbReference type="EMBL" id="WIRE01000001">
    <property type="protein sequence ID" value="MQX52551.1"/>
    <property type="molecule type" value="Genomic_DNA"/>
</dbReference>
<dbReference type="NCBIfam" id="TIGR02466">
    <property type="entry name" value="TIGR02466 family protein"/>
    <property type="match status" value="1"/>
</dbReference>
<dbReference type="AlphaFoldDB" id="A0A6N7LWE1"/>
<reference evidence="1 2" key="1">
    <citation type="submission" date="2019-10" db="EMBL/GenBank/DDBJ databases">
        <title>Alcanivorax sp.PA15-N-34 draft genome sequence.</title>
        <authorList>
            <person name="Liao X."/>
            <person name="Shao Z."/>
        </authorList>
    </citation>
    <scope>NUCLEOTIDE SEQUENCE [LARGE SCALE GENOMIC DNA]</scope>
    <source>
        <strain evidence="1 2">PA15-N-34</strain>
    </source>
</reference>
<protein>
    <recommendedName>
        <fullName evidence="3">Fe2OG dioxygenase domain-containing protein</fullName>
    </recommendedName>
</protein>
<comment type="caution">
    <text evidence="1">The sequence shown here is derived from an EMBL/GenBank/DDBJ whole genome shotgun (WGS) entry which is preliminary data.</text>
</comment>
<dbReference type="InterPro" id="IPR012668">
    <property type="entry name" value="CHP02466"/>
</dbReference>
<dbReference type="Pfam" id="PF13759">
    <property type="entry name" value="2OG-FeII_Oxy_5"/>
    <property type="match status" value="1"/>
</dbReference>
<gene>
    <name evidence="1" type="ORF">GFN93_04780</name>
</gene>
<evidence type="ECO:0000313" key="2">
    <source>
        <dbReference type="Proteomes" id="UP000469421"/>
    </source>
</evidence>
<keyword evidence="2" id="KW-1185">Reference proteome</keyword>
<name>A0A6N7LWE1_9GAMM</name>
<evidence type="ECO:0000313" key="1">
    <source>
        <dbReference type="EMBL" id="MQX52551.1"/>
    </source>
</evidence>
<dbReference type="Gene3D" id="2.60.120.620">
    <property type="entry name" value="q2cbj1_9rhob like domain"/>
    <property type="match status" value="1"/>
</dbReference>
<evidence type="ECO:0008006" key="3">
    <source>
        <dbReference type="Google" id="ProtNLM"/>
    </source>
</evidence>
<dbReference type="RefSeq" id="WP_153499366.1">
    <property type="nucleotide sequence ID" value="NZ_WIRE01000001.1"/>
</dbReference>